<dbReference type="RefSeq" id="WP_108150624.1">
    <property type="nucleotide sequence ID" value="NZ_CP026304.1"/>
</dbReference>
<dbReference type="KEGG" id="slk:SLUN_21165"/>
<dbReference type="Pfam" id="PF19746">
    <property type="entry name" value="DUF6233"/>
    <property type="match status" value="1"/>
</dbReference>
<name>A0A2R4T5E1_9ACTN</name>
<dbReference type="GeneID" id="55657762"/>
<dbReference type="AlphaFoldDB" id="A0A2R4T5E1"/>
<organism evidence="1 2">
    <name type="scientific">Streptomyces lunaelactis</name>
    <dbReference type="NCBI Taxonomy" id="1535768"/>
    <lineage>
        <taxon>Bacteria</taxon>
        <taxon>Bacillati</taxon>
        <taxon>Actinomycetota</taxon>
        <taxon>Actinomycetes</taxon>
        <taxon>Kitasatosporales</taxon>
        <taxon>Streptomycetaceae</taxon>
        <taxon>Streptomyces</taxon>
    </lineage>
</organism>
<proteinExistence type="predicted"/>
<keyword evidence="2" id="KW-1185">Reference proteome</keyword>
<accession>A0A2R4T5E1</accession>
<dbReference type="InterPro" id="IPR046200">
    <property type="entry name" value="DUF6233"/>
</dbReference>
<dbReference type="Proteomes" id="UP000244201">
    <property type="component" value="Chromosome"/>
</dbReference>
<gene>
    <name evidence="1" type="ORF">SLUN_21165</name>
</gene>
<dbReference type="OrthoDB" id="4220183at2"/>
<sequence>MSENVPRLELLRFLRRVQEQQLQQTDRWIAQEEQREAAAARAARTRPPVDPGWCVSFGIGGDRKPLEVHVGDCGMAKHRKPVSQEQARRAMTEEGVEACAFCRPDTALGVL</sequence>
<reference evidence="1 2" key="1">
    <citation type="submission" date="2018-01" db="EMBL/GenBank/DDBJ databases">
        <title>Complete genome sequence of Streptomyces lunaelactis MM109T, a Ferroverdin A producer isolated from cave moonmilk deposits.</title>
        <authorList>
            <person name="Naome A."/>
            <person name="Martinet L."/>
            <person name="Maciejewska M."/>
            <person name="Anderssen S."/>
            <person name="Adam D."/>
            <person name="Tenconi E."/>
            <person name="Deflandre B."/>
            <person name="Arguelles-Arias A."/>
            <person name="Calusinska M."/>
            <person name="Copieters W."/>
            <person name="Karim L."/>
            <person name="Hanikenne M."/>
            <person name="Baurain D."/>
            <person name="van Wezel G."/>
            <person name="Smargiasso N."/>
            <person name="de Pauw E."/>
            <person name="Delfosse P."/>
            <person name="Rigali S."/>
        </authorList>
    </citation>
    <scope>NUCLEOTIDE SEQUENCE [LARGE SCALE GENOMIC DNA]</scope>
    <source>
        <strain evidence="1 2">MM109</strain>
    </source>
</reference>
<evidence type="ECO:0000313" key="2">
    <source>
        <dbReference type="Proteomes" id="UP000244201"/>
    </source>
</evidence>
<evidence type="ECO:0000313" key="1">
    <source>
        <dbReference type="EMBL" id="AVZ74294.1"/>
    </source>
</evidence>
<dbReference type="EMBL" id="CP026304">
    <property type="protein sequence ID" value="AVZ74294.1"/>
    <property type="molecule type" value="Genomic_DNA"/>
</dbReference>
<protein>
    <submittedName>
        <fullName evidence="1">Uncharacterized protein</fullName>
    </submittedName>
</protein>